<dbReference type="CDD" id="cd02208">
    <property type="entry name" value="cupin_RmlC-like"/>
    <property type="match status" value="1"/>
</dbReference>
<gene>
    <name evidence="5" type="ORF">GCM10017764_29820</name>
</gene>
<sequence>MKRERHALDFILLNIGYAEHHADWNWKNINSPFTRIHLVTKGSANIIRNGEKIALKAGHLYLTPAYTPHGYECNEKLDLFYLHIYESPDKSSSIFDSLEFPIEIKGDQLAFDLIKRLHQINPGRELSYYDPNDYDNSEELIRNIALQGSMPFALELESRAVIQQILSRFFSLAKEKSPDVDERMARVLDYIHAHIDTAIPISKLAEISFLTKDHLIRSFKKQINCTPRKYINRKKIEKAQLMLLVGDYSVQQLAFKLGFENVFYFNRLFKKLTGENPTNYRKRLKNFAEQ</sequence>
<protein>
    <submittedName>
        <fullName evidence="5">Transcriptional regulator</fullName>
    </submittedName>
</protein>
<dbReference type="EMBL" id="BNAF01000012">
    <property type="protein sequence ID" value="GHE44636.1"/>
    <property type="molecule type" value="Genomic_DNA"/>
</dbReference>
<dbReference type="Proteomes" id="UP000620550">
    <property type="component" value="Unassembled WGS sequence"/>
</dbReference>
<dbReference type="Pfam" id="PF12833">
    <property type="entry name" value="HTH_18"/>
    <property type="match status" value="1"/>
</dbReference>
<feature type="domain" description="HTH araC/xylS-type" evidence="4">
    <location>
        <begin position="185"/>
        <end position="283"/>
    </location>
</feature>
<comment type="caution">
    <text evidence="5">The sequence shown here is derived from an EMBL/GenBank/DDBJ whole genome shotgun (WGS) entry which is preliminary data.</text>
</comment>
<dbReference type="InterPro" id="IPR018062">
    <property type="entry name" value="HTH_AraC-typ_CS"/>
</dbReference>
<dbReference type="InterPro" id="IPR009057">
    <property type="entry name" value="Homeodomain-like_sf"/>
</dbReference>
<evidence type="ECO:0000256" key="2">
    <source>
        <dbReference type="ARBA" id="ARBA00023125"/>
    </source>
</evidence>
<name>A0ABQ3HYK8_9SPHI</name>
<keyword evidence="3" id="KW-0804">Transcription</keyword>
<evidence type="ECO:0000313" key="5">
    <source>
        <dbReference type="EMBL" id="GHE44636.1"/>
    </source>
</evidence>
<proteinExistence type="predicted"/>
<evidence type="ECO:0000259" key="4">
    <source>
        <dbReference type="PROSITE" id="PS01124"/>
    </source>
</evidence>
<keyword evidence="2" id="KW-0238">DNA-binding</keyword>
<dbReference type="PANTHER" id="PTHR43280">
    <property type="entry name" value="ARAC-FAMILY TRANSCRIPTIONAL REGULATOR"/>
    <property type="match status" value="1"/>
</dbReference>
<accession>A0ABQ3HYK8</accession>
<dbReference type="InterPro" id="IPR037923">
    <property type="entry name" value="HTH-like"/>
</dbReference>
<dbReference type="PRINTS" id="PR00032">
    <property type="entry name" value="HTHARAC"/>
</dbReference>
<keyword evidence="6" id="KW-1185">Reference proteome</keyword>
<dbReference type="InterPro" id="IPR003313">
    <property type="entry name" value="AraC-bd"/>
</dbReference>
<dbReference type="Pfam" id="PF02311">
    <property type="entry name" value="AraC_binding"/>
    <property type="match status" value="1"/>
</dbReference>
<evidence type="ECO:0000313" key="6">
    <source>
        <dbReference type="Proteomes" id="UP000620550"/>
    </source>
</evidence>
<organism evidence="5 6">
    <name type="scientific">Sphingobacterium griseoflavum</name>
    <dbReference type="NCBI Taxonomy" id="1474952"/>
    <lineage>
        <taxon>Bacteria</taxon>
        <taxon>Pseudomonadati</taxon>
        <taxon>Bacteroidota</taxon>
        <taxon>Sphingobacteriia</taxon>
        <taxon>Sphingobacteriales</taxon>
        <taxon>Sphingobacteriaceae</taxon>
        <taxon>Sphingobacterium</taxon>
    </lineage>
</organism>
<dbReference type="InterPro" id="IPR014710">
    <property type="entry name" value="RmlC-like_jellyroll"/>
</dbReference>
<dbReference type="SMART" id="SM00342">
    <property type="entry name" value="HTH_ARAC"/>
    <property type="match status" value="1"/>
</dbReference>
<keyword evidence="1" id="KW-0805">Transcription regulation</keyword>
<dbReference type="InterPro" id="IPR020449">
    <property type="entry name" value="Tscrpt_reg_AraC-type_HTH"/>
</dbReference>
<dbReference type="PANTHER" id="PTHR43280:SF28">
    <property type="entry name" value="HTH-TYPE TRANSCRIPTIONAL ACTIVATOR RHAS"/>
    <property type="match status" value="1"/>
</dbReference>
<dbReference type="RefSeq" id="WP_189627502.1">
    <property type="nucleotide sequence ID" value="NZ_BNAF01000012.1"/>
</dbReference>
<dbReference type="PROSITE" id="PS00041">
    <property type="entry name" value="HTH_ARAC_FAMILY_1"/>
    <property type="match status" value="1"/>
</dbReference>
<dbReference type="Gene3D" id="1.10.10.60">
    <property type="entry name" value="Homeodomain-like"/>
    <property type="match status" value="2"/>
</dbReference>
<dbReference type="PROSITE" id="PS01124">
    <property type="entry name" value="HTH_ARAC_FAMILY_2"/>
    <property type="match status" value="1"/>
</dbReference>
<dbReference type="SUPFAM" id="SSF51215">
    <property type="entry name" value="Regulatory protein AraC"/>
    <property type="match status" value="1"/>
</dbReference>
<dbReference type="InterPro" id="IPR018060">
    <property type="entry name" value="HTH_AraC"/>
</dbReference>
<evidence type="ECO:0000256" key="3">
    <source>
        <dbReference type="ARBA" id="ARBA00023163"/>
    </source>
</evidence>
<dbReference type="SUPFAM" id="SSF46689">
    <property type="entry name" value="Homeodomain-like"/>
    <property type="match status" value="2"/>
</dbReference>
<evidence type="ECO:0000256" key="1">
    <source>
        <dbReference type="ARBA" id="ARBA00023015"/>
    </source>
</evidence>
<dbReference type="Gene3D" id="2.60.120.10">
    <property type="entry name" value="Jelly Rolls"/>
    <property type="match status" value="1"/>
</dbReference>
<reference evidence="6" key="1">
    <citation type="journal article" date="2019" name="Int. J. Syst. Evol. Microbiol.">
        <title>The Global Catalogue of Microorganisms (GCM) 10K type strain sequencing project: providing services to taxonomists for standard genome sequencing and annotation.</title>
        <authorList>
            <consortium name="The Broad Institute Genomics Platform"/>
            <consortium name="The Broad Institute Genome Sequencing Center for Infectious Disease"/>
            <person name="Wu L."/>
            <person name="Ma J."/>
        </authorList>
    </citation>
    <scope>NUCLEOTIDE SEQUENCE [LARGE SCALE GENOMIC DNA]</scope>
    <source>
        <strain evidence="6">CGMCC 1.12966</strain>
    </source>
</reference>